<dbReference type="EMBL" id="JAIWYP010000014">
    <property type="protein sequence ID" value="KAH3707521.1"/>
    <property type="molecule type" value="Genomic_DNA"/>
</dbReference>
<proteinExistence type="predicted"/>
<evidence type="ECO:0000313" key="2">
    <source>
        <dbReference type="Proteomes" id="UP000828390"/>
    </source>
</evidence>
<sequence length="81" mass="8859">MQVARPQEEMSGFSLLVKTKAGVSRVTERTKAGFQGRGLKTGSGVRRRKEMPGQNLHGKYARCQVQVPGQSPSVSLNTKED</sequence>
<reference evidence="1" key="2">
    <citation type="submission" date="2020-11" db="EMBL/GenBank/DDBJ databases">
        <authorList>
            <person name="McCartney M.A."/>
            <person name="Auch B."/>
            <person name="Kono T."/>
            <person name="Mallez S."/>
            <person name="Becker A."/>
            <person name="Gohl D.M."/>
            <person name="Silverstein K.A.T."/>
            <person name="Koren S."/>
            <person name="Bechman K.B."/>
            <person name="Herman A."/>
            <person name="Abrahante J.E."/>
            <person name="Garbe J."/>
        </authorList>
    </citation>
    <scope>NUCLEOTIDE SEQUENCE</scope>
    <source>
        <strain evidence="1">Duluth1</strain>
        <tissue evidence="1">Whole animal</tissue>
    </source>
</reference>
<protein>
    <submittedName>
        <fullName evidence="1">Uncharacterized protein</fullName>
    </submittedName>
</protein>
<name>A0A9D4BKY7_DREPO</name>
<accession>A0A9D4BKY7</accession>
<keyword evidence="2" id="KW-1185">Reference proteome</keyword>
<evidence type="ECO:0000313" key="1">
    <source>
        <dbReference type="EMBL" id="KAH3707521.1"/>
    </source>
</evidence>
<reference evidence="1" key="1">
    <citation type="journal article" date="2019" name="bioRxiv">
        <title>The Genome of the Zebra Mussel, Dreissena polymorpha: A Resource for Invasive Species Research.</title>
        <authorList>
            <person name="McCartney M.A."/>
            <person name="Auch B."/>
            <person name="Kono T."/>
            <person name="Mallez S."/>
            <person name="Zhang Y."/>
            <person name="Obille A."/>
            <person name="Becker A."/>
            <person name="Abrahante J.E."/>
            <person name="Garbe J."/>
            <person name="Badalamenti J.P."/>
            <person name="Herman A."/>
            <person name="Mangelson H."/>
            <person name="Liachko I."/>
            <person name="Sullivan S."/>
            <person name="Sone E.D."/>
            <person name="Koren S."/>
            <person name="Silverstein K.A.T."/>
            <person name="Beckman K.B."/>
            <person name="Gohl D.M."/>
        </authorList>
    </citation>
    <scope>NUCLEOTIDE SEQUENCE</scope>
    <source>
        <strain evidence="1">Duluth1</strain>
        <tissue evidence="1">Whole animal</tissue>
    </source>
</reference>
<comment type="caution">
    <text evidence="1">The sequence shown here is derived from an EMBL/GenBank/DDBJ whole genome shotgun (WGS) entry which is preliminary data.</text>
</comment>
<dbReference type="Proteomes" id="UP000828390">
    <property type="component" value="Unassembled WGS sequence"/>
</dbReference>
<organism evidence="1 2">
    <name type="scientific">Dreissena polymorpha</name>
    <name type="common">Zebra mussel</name>
    <name type="synonym">Mytilus polymorpha</name>
    <dbReference type="NCBI Taxonomy" id="45954"/>
    <lineage>
        <taxon>Eukaryota</taxon>
        <taxon>Metazoa</taxon>
        <taxon>Spiralia</taxon>
        <taxon>Lophotrochozoa</taxon>
        <taxon>Mollusca</taxon>
        <taxon>Bivalvia</taxon>
        <taxon>Autobranchia</taxon>
        <taxon>Heteroconchia</taxon>
        <taxon>Euheterodonta</taxon>
        <taxon>Imparidentia</taxon>
        <taxon>Neoheterodontei</taxon>
        <taxon>Myida</taxon>
        <taxon>Dreissenoidea</taxon>
        <taxon>Dreissenidae</taxon>
        <taxon>Dreissena</taxon>
    </lineage>
</organism>
<dbReference type="AlphaFoldDB" id="A0A9D4BKY7"/>
<gene>
    <name evidence="1" type="ORF">DPMN_066929</name>
</gene>